<reference evidence="2 3" key="1">
    <citation type="submission" date="2020-09" db="EMBL/GenBank/DDBJ databases">
        <title>TT11 complete genome.</title>
        <authorList>
            <person name="Wu Z."/>
        </authorList>
    </citation>
    <scope>NUCLEOTIDE SEQUENCE [LARGE SCALE GENOMIC DNA]</scope>
    <source>
        <strain evidence="2 3">TT11</strain>
    </source>
</reference>
<dbReference type="Proteomes" id="UP000600588">
    <property type="component" value="Unassembled WGS sequence"/>
</dbReference>
<comment type="caution">
    <text evidence="2">The sequence shown here is derived from an EMBL/GenBank/DDBJ whole genome shotgun (WGS) entry which is preliminary data.</text>
</comment>
<sequence>MKQSNILTHFKPKSYLTIVVWLIISILAAKFIIKDAIPYFSFEKEAFGRFFNNRHILILHISCGILAMLLGPFQFWKSFRTTYPKRHRFIGRFYIIAIIIGTLCATFLAWTSGIAIHWSWAFGLQASALVWIICVLLAYRAIIQKRFQQHREWMIKSYVSTYSFVFFRLMNDAPFAEHLGNFIERGPTLGWISFAVPIFITEIILQWNKK</sequence>
<dbReference type="AlphaFoldDB" id="A0A8J6PZ49"/>
<dbReference type="InterPro" id="IPR018750">
    <property type="entry name" value="DUF2306_membrane"/>
</dbReference>
<dbReference type="EMBL" id="JACVXB010000002">
    <property type="protein sequence ID" value="MBD0831593.1"/>
    <property type="molecule type" value="Genomic_DNA"/>
</dbReference>
<name>A0A8J6PZ49_9FLAO</name>
<accession>A0A8J6PZ49</accession>
<evidence type="ECO:0000313" key="2">
    <source>
        <dbReference type="EMBL" id="MBD0831593.1"/>
    </source>
</evidence>
<gene>
    <name evidence="2" type="ORF">ICJ83_05555</name>
</gene>
<keyword evidence="1" id="KW-1133">Transmembrane helix</keyword>
<feature type="transmembrane region" description="Helical" evidence="1">
    <location>
        <begin position="122"/>
        <end position="141"/>
    </location>
</feature>
<feature type="transmembrane region" description="Helical" evidence="1">
    <location>
        <begin position="93"/>
        <end position="116"/>
    </location>
</feature>
<feature type="transmembrane region" description="Helical" evidence="1">
    <location>
        <begin position="12"/>
        <end position="33"/>
    </location>
</feature>
<dbReference type="Pfam" id="PF10067">
    <property type="entry name" value="DUF2306"/>
    <property type="match status" value="1"/>
</dbReference>
<keyword evidence="1" id="KW-0812">Transmembrane</keyword>
<proteinExistence type="predicted"/>
<feature type="transmembrane region" description="Helical" evidence="1">
    <location>
        <begin position="53"/>
        <end position="73"/>
    </location>
</feature>
<organism evidence="2 3">
    <name type="scientific">Aestuariibaculum sediminum</name>
    <dbReference type="NCBI Taxonomy" id="2770637"/>
    <lineage>
        <taxon>Bacteria</taxon>
        <taxon>Pseudomonadati</taxon>
        <taxon>Bacteroidota</taxon>
        <taxon>Flavobacteriia</taxon>
        <taxon>Flavobacteriales</taxon>
        <taxon>Flavobacteriaceae</taxon>
    </lineage>
</organism>
<evidence type="ECO:0000256" key="1">
    <source>
        <dbReference type="SAM" id="Phobius"/>
    </source>
</evidence>
<evidence type="ECO:0000313" key="3">
    <source>
        <dbReference type="Proteomes" id="UP000600588"/>
    </source>
</evidence>
<keyword evidence="3" id="KW-1185">Reference proteome</keyword>
<protein>
    <submittedName>
        <fullName evidence="2">DUF2306 domain-containing protein</fullName>
    </submittedName>
</protein>
<keyword evidence="1" id="KW-0472">Membrane</keyword>
<dbReference type="RefSeq" id="WP_188229387.1">
    <property type="nucleotide sequence ID" value="NZ_JACVXB010000002.1"/>
</dbReference>